<feature type="region of interest" description="Disordered" evidence="6">
    <location>
        <begin position="1"/>
        <end position="54"/>
    </location>
</feature>
<evidence type="ECO:0000256" key="1">
    <source>
        <dbReference type="ARBA" id="ARBA00004496"/>
    </source>
</evidence>
<evidence type="ECO:0000313" key="10">
    <source>
        <dbReference type="EMBL" id="WXB75330.1"/>
    </source>
</evidence>
<gene>
    <name evidence="5" type="primary">recX</name>
    <name evidence="10" type="ORF">V1351_10225</name>
</gene>
<evidence type="ECO:0000259" key="8">
    <source>
        <dbReference type="Pfam" id="PF21981"/>
    </source>
</evidence>
<dbReference type="Pfam" id="PF21982">
    <property type="entry name" value="RecX_HTH1"/>
    <property type="match status" value="1"/>
</dbReference>
<dbReference type="EMBL" id="CP144913">
    <property type="protein sequence ID" value="WXB75330.1"/>
    <property type="molecule type" value="Genomic_DNA"/>
</dbReference>
<evidence type="ECO:0000259" key="9">
    <source>
        <dbReference type="Pfam" id="PF21982"/>
    </source>
</evidence>
<comment type="similarity">
    <text evidence="2 5">Belongs to the RecX family.</text>
</comment>
<proteinExistence type="inferred from homology"/>
<keyword evidence="11" id="KW-1185">Reference proteome</keyword>
<comment type="subcellular location">
    <subcellularLocation>
        <location evidence="1 5">Cytoplasm</location>
    </subcellularLocation>
</comment>
<keyword evidence="4 5" id="KW-0963">Cytoplasm</keyword>
<feature type="domain" description="RecX third three-helical" evidence="8">
    <location>
        <begin position="154"/>
        <end position="199"/>
    </location>
</feature>
<dbReference type="Pfam" id="PF02631">
    <property type="entry name" value="RecX_HTH2"/>
    <property type="match status" value="1"/>
</dbReference>
<evidence type="ECO:0000313" key="11">
    <source>
        <dbReference type="Proteomes" id="UP001382727"/>
    </source>
</evidence>
<accession>A0ABZ2ME58</accession>
<evidence type="ECO:0000256" key="3">
    <source>
        <dbReference type="ARBA" id="ARBA00018111"/>
    </source>
</evidence>
<dbReference type="InterPro" id="IPR036388">
    <property type="entry name" value="WH-like_DNA-bd_sf"/>
</dbReference>
<feature type="domain" description="RecX second three-helical" evidence="7">
    <location>
        <begin position="106"/>
        <end position="147"/>
    </location>
</feature>
<comment type="function">
    <text evidence="5">Modulates RecA activity.</text>
</comment>
<dbReference type="Gene3D" id="1.10.10.10">
    <property type="entry name" value="Winged helix-like DNA-binding domain superfamily/Winged helix DNA-binding domain"/>
    <property type="match status" value="3"/>
</dbReference>
<dbReference type="InterPro" id="IPR053924">
    <property type="entry name" value="RecX_HTH_2nd"/>
</dbReference>
<dbReference type="RefSeq" id="WP_338748042.1">
    <property type="nucleotide sequence ID" value="NZ_CP144913.1"/>
</dbReference>
<name>A0ABZ2ME58_9MICO</name>
<sequence length="213" mass="23491">MSDHDHHGTAPRTLDQLREAVSAIEQAPTSLEVRGESPPPSAPPADPTSADEDADPYAVARAVVLRLLTGAPKSRAELEKALRRKGCPDDVATQVLDRYEEVGLVDDEAYARTFVRSKQAGRGLARRALSHELRAKGIDDEITRAVLDDVDPEDERARAHELVEKKVRSMHGLDRSVQTRRLAGMLARKGYGPEISRLVINEALDAEPEHQRD</sequence>
<organism evidence="10 11">
    <name type="scientific">Janibacter alittae</name>
    <dbReference type="NCBI Taxonomy" id="3115209"/>
    <lineage>
        <taxon>Bacteria</taxon>
        <taxon>Bacillati</taxon>
        <taxon>Actinomycetota</taxon>
        <taxon>Actinomycetes</taxon>
        <taxon>Micrococcales</taxon>
        <taxon>Intrasporangiaceae</taxon>
        <taxon>Janibacter</taxon>
    </lineage>
</organism>
<dbReference type="Proteomes" id="UP001382727">
    <property type="component" value="Chromosome"/>
</dbReference>
<reference evidence="10 11" key="1">
    <citation type="submission" date="2024-02" db="EMBL/GenBank/DDBJ databases">
        <title>Janibacter sp. nov., isolated from gut of marine sandworm.</title>
        <authorList>
            <person name="Kim B."/>
            <person name="Jun M.O."/>
            <person name="Shin N.-R."/>
        </authorList>
    </citation>
    <scope>NUCLEOTIDE SEQUENCE [LARGE SCALE GENOMIC DNA]</scope>
    <source>
        <strain evidence="10 11">A1S7</strain>
    </source>
</reference>
<evidence type="ECO:0000256" key="6">
    <source>
        <dbReference type="SAM" id="MobiDB-lite"/>
    </source>
</evidence>
<dbReference type="Pfam" id="PF21981">
    <property type="entry name" value="RecX_HTH3"/>
    <property type="match status" value="1"/>
</dbReference>
<evidence type="ECO:0000256" key="4">
    <source>
        <dbReference type="ARBA" id="ARBA00022490"/>
    </source>
</evidence>
<dbReference type="InterPro" id="IPR003783">
    <property type="entry name" value="Regulatory_RecX"/>
</dbReference>
<dbReference type="InterPro" id="IPR053926">
    <property type="entry name" value="RecX_HTH_1st"/>
</dbReference>
<evidence type="ECO:0000256" key="2">
    <source>
        <dbReference type="ARBA" id="ARBA00009695"/>
    </source>
</evidence>
<evidence type="ECO:0000256" key="5">
    <source>
        <dbReference type="HAMAP-Rule" id="MF_01114"/>
    </source>
</evidence>
<feature type="domain" description="RecX first three-helical" evidence="9">
    <location>
        <begin position="60"/>
        <end position="98"/>
    </location>
</feature>
<dbReference type="HAMAP" id="MF_01114">
    <property type="entry name" value="RecX"/>
    <property type="match status" value="1"/>
</dbReference>
<evidence type="ECO:0000259" key="7">
    <source>
        <dbReference type="Pfam" id="PF02631"/>
    </source>
</evidence>
<protein>
    <recommendedName>
        <fullName evidence="3 5">Regulatory protein RecX</fullName>
    </recommendedName>
</protein>
<dbReference type="PANTHER" id="PTHR33602:SF1">
    <property type="entry name" value="REGULATORY PROTEIN RECX FAMILY PROTEIN"/>
    <property type="match status" value="1"/>
</dbReference>
<dbReference type="PANTHER" id="PTHR33602">
    <property type="entry name" value="REGULATORY PROTEIN RECX FAMILY PROTEIN"/>
    <property type="match status" value="1"/>
</dbReference>
<dbReference type="InterPro" id="IPR053925">
    <property type="entry name" value="RecX_HTH_3rd"/>
</dbReference>
<feature type="compositionally biased region" description="Pro residues" evidence="6">
    <location>
        <begin position="37"/>
        <end position="46"/>
    </location>
</feature>